<dbReference type="PANTHER" id="PTHR45738:SF3">
    <property type="entry name" value="OS03G0182400 PROTEIN"/>
    <property type="match status" value="1"/>
</dbReference>
<dbReference type="InterPro" id="IPR002013">
    <property type="entry name" value="SAC_dom"/>
</dbReference>
<evidence type="ECO:0000256" key="3">
    <source>
        <dbReference type="ARBA" id="ARBA00023136"/>
    </source>
</evidence>
<sequence>MLYLLRRDGGNATWRVLKVDRTEPTSPVAVDDRDCYSDGERNDLLRRLHHGNAATGGLKFVTKCYGITGFVKFLAPYYMVLIGKICGYAVYAVDKSEISTVPGPNVVPNVAKSNDEKRSFYLLIYMQLFCSVNLRDNFFFSYSYNIIHSLQKNIVDKNISWPSSKRNTSWKSQYGTTFVWNEFLTRGILEHLKDPIWTDKISVSGKEFWLTVIARRSRHFVGPRFLKRGVNENGMVANDVETEQIVFEETQDEMPSNITSVVQHRGSIPLLWSQEAKFPIKPDITIKPDMDYKATQLHFDDLLMRYGNPIIILNLIKVIEKKPHESLLRVEFVKTIDHINKGLSKDNQFKFVHLDMKNHARSCDVLPCLVMVGSASLAHTDFLHCQLTATSHPDDTQSQHNDVRSTTSTIHTTGPKFGTVEVLPDYNCIDCLDRTNVAQFAYGLVALGRQVATLVHNQGMEIGIDDPLSCTLIAFYEKMGDSLALQCTGSAAQNMVFWRLGGQWSAICQWNELTRNVQRFVSNACMDSAKQNALNVFLGHSQPEQGRPPVWRLGSATVPQRQGSEINEEQRARSSKASSLSSNIHSAPARNGRNYVAKSELPPGMLNRKYTLLRS</sequence>
<keyword evidence="2" id="KW-0378">Hydrolase</keyword>
<dbReference type="STRING" id="77586.A0A0D9XJ93"/>
<accession>A0A0D9XJ93</accession>
<feature type="compositionally biased region" description="Low complexity" evidence="6">
    <location>
        <begin position="575"/>
        <end position="589"/>
    </location>
</feature>
<keyword evidence="3" id="KW-0472">Membrane</keyword>
<reference evidence="9" key="2">
    <citation type="submission" date="2013-12" db="EMBL/GenBank/DDBJ databases">
        <authorList>
            <person name="Yu Y."/>
            <person name="Lee S."/>
            <person name="de Baynast K."/>
            <person name="Wissotski M."/>
            <person name="Liu L."/>
            <person name="Talag J."/>
            <person name="Goicoechea J."/>
            <person name="Angelova A."/>
            <person name="Jetty R."/>
            <person name="Kudrna D."/>
            <person name="Golser W."/>
            <person name="Rivera L."/>
            <person name="Zhang J."/>
            <person name="Wing R."/>
        </authorList>
    </citation>
    <scope>NUCLEOTIDE SEQUENCE</scope>
</reference>
<comment type="catalytic activity">
    <reaction evidence="4">
        <text>a 1,2-diacyl-sn-glycero-3-phospho-(1D-myo-inositol-3,5-bisphosphate) + H2O = a 1,2-diacyl-sn-glycero-3-phospho-(1D-myo-inositol-3-phosphate) + phosphate</text>
        <dbReference type="Rhea" id="RHEA:32955"/>
        <dbReference type="ChEBI" id="CHEBI:15377"/>
        <dbReference type="ChEBI" id="CHEBI:43474"/>
        <dbReference type="ChEBI" id="CHEBI:57923"/>
        <dbReference type="ChEBI" id="CHEBI:58088"/>
    </reaction>
</comment>
<evidence type="ECO:0000256" key="4">
    <source>
        <dbReference type="ARBA" id="ARBA00023337"/>
    </source>
</evidence>
<dbReference type="GO" id="GO:0043813">
    <property type="term" value="F:phosphatidylinositol-3,5-bisphosphate 5-phosphatase activity"/>
    <property type="evidence" value="ECO:0007669"/>
    <property type="project" value="InterPro"/>
</dbReference>
<evidence type="ECO:0000256" key="1">
    <source>
        <dbReference type="ARBA" id="ARBA00004148"/>
    </source>
</evidence>
<dbReference type="GO" id="GO:0005774">
    <property type="term" value="C:vacuolar membrane"/>
    <property type="evidence" value="ECO:0007669"/>
    <property type="project" value="UniProtKB-SubCell"/>
</dbReference>
<evidence type="ECO:0000256" key="5">
    <source>
        <dbReference type="ARBA" id="ARBA00023464"/>
    </source>
</evidence>
<dbReference type="AlphaFoldDB" id="A0A0D9XJ93"/>
<dbReference type="Gramene" id="LPERR10G05980.1">
    <property type="protein sequence ID" value="LPERR10G05980.1"/>
    <property type="gene ID" value="LPERR10G05980"/>
</dbReference>
<name>A0A0D9XJ93_9ORYZ</name>
<dbReference type="Proteomes" id="UP000032180">
    <property type="component" value="Chromosome 10"/>
</dbReference>
<evidence type="ECO:0000259" key="7">
    <source>
        <dbReference type="PROSITE" id="PS50275"/>
    </source>
</evidence>
<dbReference type="InterPro" id="IPR043573">
    <property type="entry name" value="Fig4-like"/>
</dbReference>
<dbReference type="GO" id="GO:0046856">
    <property type="term" value="P:phosphatidylinositol dephosphorylation"/>
    <property type="evidence" value="ECO:0007669"/>
    <property type="project" value="InterPro"/>
</dbReference>
<proteinExistence type="predicted"/>
<reference evidence="8 9" key="1">
    <citation type="submission" date="2012-08" db="EMBL/GenBank/DDBJ databases">
        <title>Oryza genome evolution.</title>
        <authorList>
            <person name="Wing R.A."/>
        </authorList>
    </citation>
    <scope>NUCLEOTIDE SEQUENCE</scope>
</reference>
<keyword evidence="9" id="KW-1185">Reference proteome</keyword>
<dbReference type="Pfam" id="PF02383">
    <property type="entry name" value="Syja_N"/>
    <property type="match status" value="1"/>
</dbReference>
<evidence type="ECO:0000256" key="2">
    <source>
        <dbReference type="ARBA" id="ARBA00022801"/>
    </source>
</evidence>
<evidence type="ECO:0000256" key="6">
    <source>
        <dbReference type="SAM" id="MobiDB-lite"/>
    </source>
</evidence>
<dbReference type="eggNOG" id="KOG1888">
    <property type="taxonomic scope" value="Eukaryota"/>
</dbReference>
<comment type="subcellular location">
    <subcellularLocation>
        <location evidence="1">Vacuole membrane</location>
        <topology evidence="1">Peripheral membrane protein</topology>
    </subcellularLocation>
</comment>
<dbReference type="PANTHER" id="PTHR45738">
    <property type="entry name" value="POLYPHOSPHOINOSITIDE PHOSPHATASE"/>
    <property type="match status" value="1"/>
</dbReference>
<comment type="subunit">
    <text evidence="5">Component of the PI(3,5)P2 regulatory complex at least composed of ATG18, SAC/FIG4, FAB1 and VAC14.</text>
</comment>
<evidence type="ECO:0000313" key="9">
    <source>
        <dbReference type="Proteomes" id="UP000032180"/>
    </source>
</evidence>
<protein>
    <recommendedName>
        <fullName evidence="7">SAC domain-containing protein</fullName>
    </recommendedName>
</protein>
<dbReference type="PROSITE" id="PS50275">
    <property type="entry name" value="SAC"/>
    <property type="match status" value="1"/>
</dbReference>
<feature type="region of interest" description="Disordered" evidence="6">
    <location>
        <begin position="545"/>
        <end position="600"/>
    </location>
</feature>
<feature type="domain" description="SAC" evidence="7">
    <location>
        <begin position="129"/>
        <end position="489"/>
    </location>
</feature>
<reference evidence="8" key="3">
    <citation type="submission" date="2015-04" db="UniProtKB">
        <authorList>
            <consortium name="EnsemblPlants"/>
        </authorList>
    </citation>
    <scope>IDENTIFICATION</scope>
</reference>
<evidence type="ECO:0000313" key="8">
    <source>
        <dbReference type="EnsemblPlants" id="LPERR10G05980.1"/>
    </source>
</evidence>
<dbReference type="EnsemblPlants" id="LPERR10G05980.1">
    <property type="protein sequence ID" value="LPERR10G05980.1"/>
    <property type="gene ID" value="LPERR10G05980"/>
</dbReference>
<organism evidence="8 9">
    <name type="scientific">Leersia perrieri</name>
    <dbReference type="NCBI Taxonomy" id="77586"/>
    <lineage>
        <taxon>Eukaryota</taxon>
        <taxon>Viridiplantae</taxon>
        <taxon>Streptophyta</taxon>
        <taxon>Embryophyta</taxon>
        <taxon>Tracheophyta</taxon>
        <taxon>Spermatophyta</taxon>
        <taxon>Magnoliopsida</taxon>
        <taxon>Liliopsida</taxon>
        <taxon>Poales</taxon>
        <taxon>Poaceae</taxon>
        <taxon>BOP clade</taxon>
        <taxon>Oryzoideae</taxon>
        <taxon>Oryzeae</taxon>
        <taxon>Oryzinae</taxon>
        <taxon>Leersia</taxon>
    </lineage>
</organism>